<evidence type="ECO:0000313" key="4">
    <source>
        <dbReference type="Proteomes" id="UP000245250"/>
    </source>
</evidence>
<feature type="chain" id="PRO_5015602054" description="Sugar-binding protein" evidence="2">
    <location>
        <begin position="22"/>
        <end position="281"/>
    </location>
</feature>
<gene>
    <name evidence="3" type="ORF">HYN56_15850</name>
</gene>
<dbReference type="Proteomes" id="UP000245250">
    <property type="component" value="Chromosome"/>
</dbReference>
<dbReference type="EMBL" id="CP029255">
    <property type="protein sequence ID" value="AWK05632.1"/>
    <property type="molecule type" value="Genomic_DNA"/>
</dbReference>
<evidence type="ECO:0008006" key="5">
    <source>
        <dbReference type="Google" id="ProtNLM"/>
    </source>
</evidence>
<feature type="coiled-coil region" evidence="1">
    <location>
        <begin position="193"/>
        <end position="220"/>
    </location>
</feature>
<evidence type="ECO:0000256" key="2">
    <source>
        <dbReference type="SAM" id="SignalP"/>
    </source>
</evidence>
<sequence>MKNIKTTFILMLLGFKLFAQIDFPQDVITKNSIVKASKYLVISKNNPNYYKKPVGLMLQSESLFNIKGQLISTFSQNGADASHSDPKDLRQYYFYKDDKIVRMSRVDFDSTSVEYLYFDKRNLILKTKTNDKNERIGLELIYNDANNAKELKKIEIDFHNTTELNNSLYIYKSNITYSKNIKKSKDSRKLFTISKEQLNILKTSIEIEKIENELRAIEKSSAIGVVNFETLYIYNQQKQLIKEVSRDSKIEYTYNKNGLLISCNNKNKQYSFISKFVYSKE</sequence>
<dbReference type="KEGG" id="fcr:HYN56_15850"/>
<protein>
    <recommendedName>
        <fullName evidence="5">Sugar-binding protein</fullName>
    </recommendedName>
</protein>
<proteinExistence type="predicted"/>
<keyword evidence="4" id="KW-1185">Reference proteome</keyword>
<evidence type="ECO:0000256" key="1">
    <source>
        <dbReference type="SAM" id="Coils"/>
    </source>
</evidence>
<dbReference type="OrthoDB" id="1336901at2"/>
<organism evidence="3 4">
    <name type="scientific">Flavobacterium crocinum</name>
    <dbReference type="NCBI Taxonomy" id="2183896"/>
    <lineage>
        <taxon>Bacteria</taxon>
        <taxon>Pseudomonadati</taxon>
        <taxon>Bacteroidota</taxon>
        <taxon>Flavobacteriia</taxon>
        <taxon>Flavobacteriales</taxon>
        <taxon>Flavobacteriaceae</taxon>
        <taxon>Flavobacterium</taxon>
    </lineage>
</organism>
<feature type="signal peptide" evidence="2">
    <location>
        <begin position="1"/>
        <end position="21"/>
    </location>
</feature>
<dbReference type="AlphaFoldDB" id="A0A2S1YNR0"/>
<name>A0A2S1YNR0_9FLAO</name>
<reference evidence="3 4" key="1">
    <citation type="submission" date="2018-05" db="EMBL/GenBank/DDBJ databases">
        <title>Genome sequencing of Flavobacterium sp. HYN0056.</title>
        <authorList>
            <person name="Yi H."/>
            <person name="Baek C."/>
        </authorList>
    </citation>
    <scope>NUCLEOTIDE SEQUENCE [LARGE SCALE GENOMIC DNA]</scope>
    <source>
        <strain evidence="3 4">HYN0056</strain>
    </source>
</reference>
<dbReference type="RefSeq" id="WP_109193070.1">
    <property type="nucleotide sequence ID" value="NZ_CP029255.1"/>
</dbReference>
<accession>A0A2S1YNR0</accession>
<keyword evidence="1" id="KW-0175">Coiled coil</keyword>
<keyword evidence="2" id="KW-0732">Signal</keyword>
<evidence type="ECO:0000313" key="3">
    <source>
        <dbReference type="EMBL" id="AWK05632.1"/>
    </source>
</evidence>